<dbReference type="EMBL" id="OA893715">
    <property type="protein sequence ID" value="CAD7285099.1"/>
    <property type="molecule type" value="Genomic_DNA"/>
</dbReference>
<dbReference type="InterPro" id="IPR036526">
    <property type="entry name" value="C-N_Hydrolase_sf"/>
</dbReference>
<dbReference type="SUPFAM" id="SSF56317">
    <property type="entry name" value="Carbon-nitrogen hydrolase"/>
    <property type="match status" value="1"/>
</dbReference>
<sequence length="119" mass="13368">EPLWGIEARNAAIANQYFTCAVNRVGTEQFPHEFTSGDGKPAHRDFGNFYGSSYVSAPDGSRTPGLSRTKDGLLVAELDLNLIRQSRDHWGIIMTRRLPLYAESFARACRPDFKPHIIM</sequence>
<dbReference type="PROSITE" id="PS50263">
    <property type="entry name" value="CN_HYDROLASE"/>
    <property type="match status" value="1"/>
</dbReference>
<keyword evidence="1" id="KW-0378">Hydrolase</keyword>
<name>A0A7R9C0U6_9CRUS</name>
<dbReference type="InterPro" id="IPR050345">
    <property type="entry name" value="Aliph_Amidase/BUP"/>
</dbReference>
<gene>
    <name evidence="3" type="ORF">NMOB1V02_LOCUS12701</name>
</gene>
<protein>
    <recommendedName>
        <fullName evidence="2">CN hydrolase domain-containing protein</fullName>
    </recommendedName>
</protein>
<reference evidence="3" key="1">
    <citation type="submission" date="2020-11" db="EMBL/GenBank/DDBJ databases">
        <authorList>
            <person name="Tran Van P."/>
        </authorList>
    </citation>
    <scope>NUCLEOTIDE SEQUENCE</scope>
</reference>
<dbReference type="EMBL" id="CAJPEX010011678">
    <property type="protein sequence ID" value="CAG0925251.1"/>
    <property type="molecule type" value="Genomic_DNA"/>
</dbReference>
<evidence type="ECO:0000256" key="1">
    <source>
        <dbReference type="ARBA" id="ARBA00022801"/>
    </source>
</evidence>
<dbReference type="Gene3D" id="3.60.110.10">
    <property type="entry name" value="Carbon-nitrogen hydrolase"/>
    <property type="match status" value="1"/>
</dbReference>
<dbReference type="InterPro" id="IPR003010">
    <property type="entry name" value="C-N_Hydrolase"/>
</dbReference>
<evidence type="ECO:0000313" key="3">
    <source>
        <dbReference type="EMBL" id="CAD7285099.1"/>
    </source>
</evidence>
<dbReference type="PANTHER" id="PTHR43674:SF2">
    <property type="entry name" value="BETA-UREIDOPROPIONASE"/>
    <property type="match status" value="1"/>
</dbReference>
<feature type="domain" description="CN hydrolase" evidence="2">
    <location>
        <begin position="1"/>
        <end position="80"/>
    </location>
</feature>
<dbReference type="PANTHER" id="PTHR43674">
    <property type="entry name" value="NITRILASE C965.09-RELATED"/>
    <property type="match status" value="1"/>
</dbReference>
<dbReference type="OrthoDB" id="412018at2759"/>
<dbReference type="GO" id="GO:0033396">
    <property type="term" value="P:beta-alanine biosynthetic process via 3-ureidopropionate"/>
    <property type="evidence" value="ECO:0007669"/>
    <property type="project" value="TreeGrafter"/>
</dbReference>
<feature type="non-terminal residue" evidence="3">
    <location>
        <position position="1"/>
    </location>
</feature>
<proteinExistence type="predicted"/>
<dbReference type="GO" id="GO:0003837">
    <property type="term" value="F:beta-ureidopropionase activity"/>
    <property type="evidence" value="ECO:0007669"/>
    <property type="project" value="TreeGrafter"/>
</dbReference>
<dbReference type="Proteomes" id="UP000678499">
    <property type="component" value="Unassembled WGS sequence"/>
</dbReference>
<evidence type="ECO:0000313" key="4">
    <source>
        <dbReference type="Proteomes" id="UP000678499"/>
    </source>
</evidence>
<accession>A0A7R9C0U6</accession>
<dbReference type="AlphaFoldDB" id="A0A7R9C0U6"/>
<organism evidence="3">
    <name type="scientific">Notodromas monacha</name>
    <dbReference type="NCBI Taxonomy" id="399045"/>
    <lineage>
        <taxon>Eukaryota</taxon>
        <taxon>Metazoa</taxon>
        <taxon>Ecdysozoa</taxon>
        <taxon>Arthropoda</taxon>
        <taxon>Crustacea</taxon>
        <taxon>Oligostraca</taxon>
        <taxon>Ostracoda</taxon>
        <taxon>Podocopa</taxon>
        <taxon>Podocopida</taxon>
        <taxon>Cypridocopina</taxon>
        <taxon>Cypridoidea</taxon>
        <taxon>Cyprididae</taxon>
        <taxon>Notodromas</taxon>
    </lineage>
</organism>
<dbReference type="Pfam" id="PF00795">
    <property type="entry name" value="CN_hydrolase"/>
    <property type="match status" value="1"/>
</dbReference>
<keyword evidence="4" id="KW-1185">Reference proteome</keyword>
<evidence type="ECO:0000259" key="2">
    <source>
        <dbReference type="PROSITE" id="PS50263"/>
    </source>
</evidence>